<dbReference type="PANTHER" id="PTHR33592">
    <property type="entry name" value="TRANSMEMBRANE PROTEIN"/>
    <property type="match status" value="1"/>
</dbReference>
<feature type="region of interest" description="Disordered" evidence="1">
    <location>
        <begin position="49"/>
        <end position="70"/>
    </location>
</feature>
<keyword evidence="2" id="KW-0732">Signal</keyword>
<dbReference type="PANTHER" id="PTHR33592:SF10">
    <property type="entry name" value="TRANSMEMBRANE PROTEIN"/>
    <property type="match status" value="1"/>
</dbReference>
<feature type="chain" id="PRO_5043978249" evidence="2">
    <location>
        <begin position="26"/>
        <end position="113"/>
    </location>
</feature>
<comment type="caution">
    <text evidence="3">The sequence shown here is derived from an EMBL/GenBank/DDBJ whole genome shotgun (WGS) entry which is preliminary data.</text>
</comment>
<organism evidence="3 4">
    <name type="scientific">Buddleja alternifolia</name>
    <dbReference type="NCBI Taxonomy" id="168488"/>
    <lineage>
        <taxon>Eukaryota</taxon>
        <taxon>Viridiplantae</taxon>
        <taxon>Streptophyta</taxon>
        <taxon>Embryophyta</taxon>
        <taxon>Tracheophyta</taxon>
        <taxon>Spermatophyta</taxon>
        <taxon>Magnoliopsida</taxon>
        <taxon>eudicotyledons</taxon>
        <taxon>Gunneridae</taxon>
        <taxon>Pentapetalae</taxon>
        <taxon>asterids</taxon>
        <taxon>lamiids</taxon>
        <taxon>Lamiales</taxon>
        <taxon>Scrophulariaceae</taxon>
        <taxon>Buddlejeae</taxon>
        <taxon>Buddleja</taxon>
    </lineage>
</organism>
<dbReference type="AlphaFoldDB" id="A0AAV6Y667"/>
<evidence type="ECO:0000313" key="4">
    <source>
        <dbReference type="Proteomes" id="UP000826271"/>
    </source>
</evidence>
<evidence type="ECO:0000313" key="3">
    <source>
        <dbReference type="EMBL" id="KAG8389240.1"/>
    </source>
</evidence>
<accession>A0AAV6Y667</accession>
<dbReference type="Proteomes" id="UP000826271">
    <property type="component" value="Unassembled WGS sequence"/>
</dbReference>
<keyword evidence="4" id="KW-1185">Reference proteome</keyword>
<evidence type="ECO:0000256" key="2">
    <source>
        <dbReference type="SAM" id="SignalP"/>
    </source>
</evidence>
<reference evidence="3" key="1">
    <citation type="submission" date="2019-10" db="EMBL/GenBank/DDBJ databases">
        <authorList>
            <person name="Zhang R."/>
            <person name="Pan Y."/>
            <person name="Wang J."/>
            <person name="Ma R."/>
            <person name="Yu S."/>
        </authorList>
    </citation>
    <scope>NUCLEOTIDE SEQUENCE</scope>
    <source>
        <strain evidence="3">LA-IB0</strain>
        <tissue evidence="3">Leaf</tissue>
    </source>
</reference>
<dbReference type="EMBL" id="WHWC01000002">
    <property type="protein sequence ID" value="KAG8389240.1"/>
    <property type="molecule type" value="Genomic_DNA"/>
</dbReference>
<evidence type="ECO:0000256" key="1">
    <source>
        <dbReference type="SAM" id="MobiDB-lite"/>
    </source>
</evidence>
<proteinExistence type="predicted"/>
<feature type="compositionally biased region" description="Polar residues" evidence="1">
    <location>
        <begin position="49"/>
        <end position="61"/>
    </location>
</feature>
<gene>
    <name evidence="3" type="ORF">BUALT_Bualt02G0208300</name>
</gene>
<sequence>MRCAKVILAIIIALVFLLNIKQYEATRVLDEDKEQWLKKDQNLLLQSFQRGRPTGTPSPNGCTWVPGSSGPPCKASISERNFAGIAPPPPLEAAIDNAYPEQMLRFGVAVGSK</sequence>
<feature type="signal peptide" evidence="2">
    <location>
        <begin position="1"/>
        <end position="25"/>
    </location>
</feature>
<protein>
    <submittedName>
        <fullName evidence="3">Uncharacterized protein</fullName>
    </submittedName>
</protein>
<name>A0AAV6Y667_9LAMI</name>